<evidence type="ECO:0000256" key="10">
    <source>
        <dbReference type="HAMAP-Rule" id="MF_00462"/>
    </source>
</evidence>
<feature type="transmembrane region" description="Helical" evidence="10">
    <location>
        <begin position="212"/>
        <end position="232"/>
    </location>
</feature>
<organism evidence="11 12">
    <name type="scientific">Oleiphilus messinensis</name>
    <dbReference type="NCBI Taxonomy" id="141451"/>
    <lineage>
        <taxon>Bacteria</taxon>
        <taxon>Pseudomonadati</taxon>
        <taxon>Pseudomonadota</taxon>
        <taxon>Gammaproteobacteria</taxon>
        <taxon>Oceanospirillales</taxon>
        <taxon>Oleiphilaceae</taxon>
        <taxon>Oleiphilus</taxon>
    </lineage>
</organism>
<keyword evidence="6 10" id="KW-1278">Translocase</keyword>
<feature type="transmembrane region" description="Helical" evidence="10">
    <location>
        <begin position="238"/>
        <end position="256"/>
    </location>
</feature>
<dbReference type="EC" id="7.-.-.-" evidence="10"/>
<keyword evidence="3 10" id="KW-0285">Flavoprotein</keyword>
<gene>
    <name evidence="10" type="primary">rnfD</name>
    <name evidence="11" type="ORF">OLMES_3630</name>
</gene>
<evidence type="ECO:0000256" key="3">
    <source>
        <dbReference type="ARBA" id="ARBA00022630"/>
    </source>
</evidence>
<feature type="transmembrane region" description="Helical" evidence="10">
    <location>
        <begin position="105"/>
        <end position="124"/>
    </location>
</feature>
<keyword evidence="4 10" id="KW-0288">FMN</keyword>
<evidence type="ECO:0000256" key="1">
    <source>
        <dbReference type="ARBA" id="ARBA00022448"/>
    </source>
</evidence>
<evidence type="ECO:0000256" key="4">
    <source>
        <dbReference type="ARBA" id="ARBA00022643"/>
    </source>
</evidence>
<dbReference type="Pfam" id="PF03116">
    <property type="entry name" value="NQR2_RnfD_RnfE"/>
    <property type="match status" value="1"/>
</dbReference>
<dbReference type="GO" id="GO:0055085">
    <property type="term" value="P:transmembrane transport"/>
    <property type="evidence" value="ECO:0007669"/>
    <property type="project" value="InterPro"/>
</dbReference>
<keyword evidence="12" id="KW-1185">Reference proteome</keyword>
<dbReference type="HAMAP" id="MF_00462">
    <property type="entry name" value="RsxD_RnfD"/>
    <property type="match status" value="1"/>
</dbReference>
<comment type="subunit">
    <text evidence="10">The complex is composed of six subunits: RnfA, RnfB, RnfC, RnfD, RnfE and RnfG.</text>
</comment>
<dbReference type="AlphaFoldDB" id="A0A1Y0IAW5"/>
<protein>
    <recommendedName>
        <fullName evidence="10">Ion-translocating oxidoreductase complex subunit D</fullName>
        <ecNumber evidence="10">7.-.-.-</ecNumber>
    </recommendedName>
    <alternativeName>
        <fullName evidence="10">Rnf electron transport complex subunit D</fullName>
    </alternativeName>
</protein>
<dbReference type="GO" id="GO:0022900">
    <property type="term" value="P:electron transport chain"/>
    <property type="evidence" value="ECO:0007669"/>
    <property type="project" value="UniProtKB-UniRule"/>
</dbReference>
<keyword evidence="2 10" id="KW-0597">Phosphoprotein</keyword>
<evidence type="ECO:0000256" key="9">
    <source>
        <dbReference type="ARBA" id="ARBA00023136"/>
    </source>
</evidence>
<keyword evidence="10" id="KW-0997">Cell inner membrane</keyword>
<evidence type="ECO:0000256" key="8">
    <source>
        <dbReference type="ARBA" id="ARBA00022989"/>
    </source>
</evidence>
<proteinExistence type="inferred from homology"/>
<keyword evidence="10" id="KW-1003">Cell membrane</keyword>
<dbReference type="NCBIfam" id="TIGR01946">
    <property type="entry name" value="rnfD"/>
    <property type="match status" value="1"/>
</dbReference>
<dbReference type="KEGG" id="ome:OLMES_3630"/>
<sequence>MQQVIIAALPGIAALTYFFGWGNLINIIWCSLIAIGAEALIMRLRQRPVGFYIKDYSALVTAILLGIALPQFTPWWTSMVAVLFAVIVAKHLYGGMGYNPFNPAMAGYALVLISFPLPMTTTWATPDGIAQAPSFIEHLAILFGSFSVENIDAFTAATPLDIYKHEISHATAEVVTQHASFGSLVAKGWEWVNFAFLLGGLYLILQKVITWHTPVALITSLTLMAFAFGWDADQATPPLLHLCAGATMLGAFFIATDPVSGPSSKLGKLWYGAGVGLLLYIIRAYGNYPDAIAFSVLLMNFAAPFIDYYTQPRTYGHGKANKGIAGKRR</sequence>
<keyword evidence="1 10" id="KW-0813">Transport</keyword>
<evidence type="ECO:0000313" key="12">
    <source>
        <dbReference type="Proteomes" id="UP000196027"/>
    </source>
</evidence>
<feature type="transmembrane region" description="Helical" evidence="10">
    <location>
        <begin position="49"/>
        <end position="69"/>
    </location>
</feature>
<accession>A0A1Y0IAW5</accession>
<dbReference type="PANTHER" id="PTHR30578">
    <property type="entry name" value="ELECTRON TRANSPORT COMPLEX PROTEIN RNFD"/>
    <property type="match status" value="1"/>
</dbReference>
<evidence type="ECO:0000313" key="11">
    <source>
        <dbReference type="EMBL" id="ARU57657.1"/>
    </source>
</evidence>
<feature type="transmembrane region" description="Helical" evidence="10">
    <location>
        <begin position="75"/>
        <end position="93"/>
    </location>
</feature>
<comment type="similarity">
    <text evidence="10">Belongs to the NqrB/RnfD family.</text>
</comment>
<feature type="modified residue" description="FMN phosphoryl threonine" evidence="10">
    <location>
        <position position="158"/>
    </location>
</feature>
<comment type="cofactor">
    <cofactor evidence="10">
        <name>FMN</name>
        <dbReference type="ChEBI" id="CHEBI:58210"/>
    </cofactor>
</comment>
<dbReference type="InterPro" id="IPR004338">
    <property type="entry name" value="NqrB/RnfD"/>
</dbReference>
<dbReference type="PANTHER" id="PTHR30578:SF0">
    <property type="entry name" value="ION-TRANSLOCATING OXIDOREDUCTASE COMPLEX SUBUNIT D"/>
    <property type="match status" value="1"/>
</dbReference>
<reference evidence="11 12" key="1">
    <citation type="submission" date="2017-05" db="EMBL/GenBank/DDBJ databases">
        <title>Genomic insights into alkan degradation activity of Oleiphilus messinensis.</title>
        <authorList>
            <person name="Kozyavkin S.A."/>
            <person name="Slesarev A.I."/>
            <person name="Golyshin P.N."/>
            <person name="Korzhenkov A."/>
            <person name="Golyshina O.N."/>
            <person name="Toshchakov S.V."/>
        </authorList>
    </citation>
    <scope>NUCLEOTIDE SEQUENCE [LARGE SCALE GENOMIC DNA]</scope>
    <source>
        <strain evidence="11 12">ME102</strain>
    </source>
</reference>
<keyword evidence="5 10" id="KW-0812">Transmembrane</keyword>
<feature type="transmembrane region" description="Helical" evidence="10">
    <location>
        <begin position="291"/>
        <end position="309"/>
    </location>
</feature>
<keyword evidence="9 10" id="KW-0472">Membrane</keyword>
<dbReference type="Proteomes" id="UP000196027">
    <property type="component" value="Chromosome"/>
</dbReference>
<evidence type="ECO:0000256" key="7">
    <source>
        <dbReference type="ARBA" id="ARBA00022982"/>
    </source>
</evidence>
<evidence type="ECO:0000256" key="6">
    <source>
        <dbReference type="ARBA" id="ARBA00022967"/>
    </source>
</evidence>
<feature type="transmembrane region" description="Helical" evidence="10">
    <location>
        <begin position="12"/>
        <end position="37"/>
    </location>
</feature>
<comment type="subcellular location">
    <subcellularLocation>
        <location evidence="10">Cell inner membrane</location>
        <topology evidence="10">Multi-pass membrane protein</topology>
    </subcellularLocation>
</comment>
<name>A0A1Y0IAW5_9GAMM</name>
<dbReference type="GO" id="GO:0005886">
    <property type="term" value="C:plasma membrane"/>
    <property type="evidence" value="ECO:0007669"/>
    <property type="project" value="UniProtKB-SubCell"/>
</dbReference>
<dbReference type="EMBL" id="CP021425">
    <property type="protein sequence ID" value="ARU57657.1"/>
    <property type="molecule type" value="Genomic_DNA"/>
</dbReference>
<keyword evidence="8 10" id="KW-1133">Transmembrane helix</keyword>
<comment type="function">
    <text evidence="10">Part of a membrane-bound complex that couples electron transfer with translocation of ions across the membrane.</text>
</comment>
<keyword evidence="7 10" id="KW-0249">Electron transport</keyword>
<evidence type="ECO:0000256" key="5">
    <source>
        <dbReference type="ARBA" id="ARBA00022692"/>
    </source>
</evidence>
<feature type="transmembrane region" description="Helical" evidence="10">
    <location>
        <begin position="268"/>
        <end position="285"/>
    </location>
</feature>
<dbReference type="InterPro" id="IPR011303">
    <property type="entry name" value="RnfD_bac"/>
</dbReference>
<evidence type="ECO:0000256" key="2">
    <source>
        <dbReference type="ARBA" id="ARBA00022553"/>
    </source>
</evidence>